<evidence type="ECO:0000313" key="2">
    <source>
        <dbReference type="Proteomes" id="UP000319837"/>
    </source>
</evidence>
<comment type="caution">
    <text evidence="1">The sequence shown here is derived from an EMBL/GenBank/DDBJ whole genome shotgun (WGS) entry which is preliminary data.</text>
</comment>
<sequence>MTKTITEKLNLHKYEHKTVLYMPENGPYVEEFKGYETKLVSGEMYDLIFAFVLDMEAMKRIVSEVIEGCYINKGGYLYLAYPKKGNKVYTTFIHRDELMDGLEADKDGFIGCSNLKFSRMVGMDEIFTVVGLKEDSKGKTKPNNKVSQSVGDYLEHIPQIENDLANDVDLLSFYQSLTPGYQRDWARYVYSAKQEATKEKRRQEMKVILKAGFKSRDLYRREQN</sequence>
<gene>
    <name evidence="1" type="ORF">CEQ21_13535</name>
</gene>
<dbReference type="Proteomes" id="UP000319837">
    <property type="component" value="Unassembled WGS sequence"/>
</dbReference>
<evidence type="ECO:0000313" key="1">
    <source>
        <dbReference type="EMBL" id="TRZ36542.1"/>
    </source>
</evidence>
<dbReference type="EMBL" id="RIBP01000004">
    <property type="protein sequence ID" value="TRZ36542.1"/>
    <property type="molecule type" value="Genomic_DNA"/>
</dbReference>
<dbReference type="RefSeq" id="WP_185764963.1">
    <property type="nucleotide sequence ID" value="NZ_RIBP01000004.1"/>
</dbReference>
<name>A0A553SHT7_NIACI</name>
<evidence type="ECO:0008006" key="3">
    <source>
        <dbReference type="Google" id="ProtNLM"/>
    </source>
</evidence>
<proteinExistence type="predicted"/>
<protein>
    <recommendedName>
        <fullName evidence="3">YdeI/OmpD-associated family protein</fullName>
    </recommendedName>
</protein>
<dbReference type="AlphaFoldDB" id="A0A553SHT7"/>
<accession>A0A553SHT7</accession>
<organism evidence="1 2">
    <name type="scientific">Niallia circulans</name>
    <name type="common">Bacillus circulans</name>
    <dbReference type="NCBI Taxonomy" id="1397"/>
    <lineage>
        <taxon>Bacteria</taxon>
        <taxon>Bacillati</taxon>
        <taxon>Bacillota</taxon>
        <taxon>Bacilli</taxon>
        <taxon>Bacillales</taxon>
        <taxon>Bacillaceae</taxon>
        <taxon>Niallia</taxon>
    </lineage>
</organism>
<reference evidence="2" key="1">
    <citation type="submission" date="2018-10" db="EMBL/GenBank/DDBJ databases">
        <title>FDA dAtabase for Regulatory Grade micrObial Sequences (FDA-ARGOS): Supporting development and validation of Infectious Disease Dx tests.</title>
        <authorList>
            <person name="Minogue T."/>
            <person name="Wolcott M."/>
            <person name="Wasieloski L."/>
            <person name="Aguilar W."/>
            <person name="Moore D."/>
            <person name="Tallon L."/>
            <person name="Sadzewicz L."/>
            <person name="Sengamalay N."/>
            <person name="Ott S."/>
            <person name="Godinez A."/>
            <person name="Nagaraj S."/>
            <person name="Vavikolanu K."/>
            <person name="Vyas G."/>
            <person name="Nadendla S."/>
            <person name="George J."/>
            <person name="Sichtig H."/>
        </authorList>
    </citation>
    <scope>NUCLEOTIDE SEQUENCE [LARGE SCALE GENOMIC DNA]</scope>
    <source>
        <strain evidence="2">FDAARGOS_343</strain>
    </source>
</reference>
<dbReference type="Pfam" id="PF13376">
    <property type="entry name" value="OmdA"/>
    <property type="match status" value="1"/>
</dbReference>